<dbReference type="AlphaFoldDB" id="A0A9P6E9P6"/>
<comment type="cofactor">
    <cofactor evidence="1 9">
        <name>heme</name>
        <dbReference type="ChEBI" id="CHEBI:30413"/>
    </cofactor>
</comment>
<name>A0A9P6E9P6_9AGAR</name>
<keyword evidence="5 9" id="KW-0479">Metal-binding</keyword>
<dbReference type="GO" id="GO:0005506">
    <property type="term" value="F:iron ion binding"/>
    <property type="evidence" value="ECO:0007669"/>
    <property type="project" value="InterPro"/>
</dbReference>
<dbReference type="CDD" id="cd11061">
    <property type="entry name" value="CYP67-like"/>
    <property type="match status" value="1"/>
</dbReference>
<keyword evidence="7 9" id="KW-0408">Iron</keyword>
<keyword evidence="12" id="KW-1185">Reference proteome</keyword>
<reference evidence="11" key="1">
    <citation type="submission" date="2020-11" db="EMBL/GenBank/DDBJ databases">
        <authorList>
            <consortium name="DOE Joint Genome Institute"/>
            <person name="Ahrendt S."/>
            <person name="Riley R."/>
            <person name="Andreopoulos W."/>
            <person name="Labutti K."/>
            <person name="Pangilinan J."/>
            <person name="Ruiz-Duenas F.J."/>
            <person name="Barrasa J.M."/>
            <person name="Sanchez-Garcia M."/>
            <person name="Camarero S."/>
            <person name="Miyauchi S."/>
            <person name="Serrano A."/>
            <person name="Linde D."/>
            <person name="Babiker R."/>
            <person name="Drula E."/>
            <person name="Ayuso-Fernandez I."/>
            <person name="Pacheco R."/>
            <person name="Padilla G."/>
            <person name="Ferreira P."/>
            <person name="Barriuso J."/>
            <person name="Kellner H."/>
            <person name="Castanera R."/>
            <person name="Alfaro M."/>
            <person name="Ramirez L."/>
            <person name="Pisabarro A.G."/>
            <person name="Kuo A."/>
            <person name="Tritt A."/>
            <person name="Lipzen A."/>
            <person name="He G."/>
            <person name="Yan M."/>
            <person name="Ng V."/>
            <person name="Cullen D."/>
            <person name="Martin F."/>
            <person name="Rosso M.-N."/>
            <person name="Henrissat B."/>
            <person name="Hibbett D."/>
            <person name="Martinez A.T."/>
            <person name="Grigoriev I.V."/>
        </authorList>
    </citation>
    <scope>NUCLEOTIDE SEQUENCE</scope>
    <source>
        <strain evidence="11">CBS 506.95</strain>
    </source>
</reference>
<evidence type="ECO:0000256" key="4">
    <source>
        <dbReference type="ARBA" id="ARBA00022617"/>
    </source>
</evidence>
<gene>
    <name evidence="11" type="ORF">CPB83DRAFT_796988</name>
</gene>
<dbReference type="OrthoDB" id="1470350at2759"/>
<dbReference type="PRINTS" id="PR00385">
    <property type="entry name" value="P450"/>
</dbReference>
<evidence type="ECO:0000313" key="12">
    <source>
        <dbReference type="Proteomes" id="UP000807306"/>
    </source>
</evidence>
<dbReference type="GO" id="GO:0016705">
    <property type="term" value="F:oxidoreductase activity, acting on paired donors, with incorporation or reduction of molecular oxygen"/>
    <property type="evidence" value="ECO:0007669"/>
    <property type="project" value="InterPro"/>
</dbReference>
<dbReference type="Proteomes" id="UP000807306">
    <property type="component" value="Unassembled WGS sequence"/>
</dbReference>
<evidence type="ECO:0000256" key="3">
    <source>
        <dbReference type="ARBA" id="ARBA00010617"/>
    </source>
</evidence>
<dbReference type="SUPFAM" id="SSF48264">
    <property type="entry name" value="Cytochrome P450"/>
    <property type="match status" value="1"/>
</dbReference>
<dbReference type="PRINTS" id="PR00463">
    <property type="entry name" value="EP450I"/>
</dbReference>
<keyword evidence="6 10" id="KW-0560">Oxidoreductase</keyword>
<dbReference type="EMBL" id="MU157889">
    <property type="protein sequence ID" value="KAF9525067.1"/>
    <property type="molecule type" value="Genomic_DNA"/>
</dbReference>
<dbReference type="InterPro" id="IPR017972">
    <property type="entry name" value="Cyt_P450_CS"/>
</dbReference>
<evidence type="ECO:0000256" key="8">
    <source>
        <dbReference type="ARBA" id="ARBA00023033"/>
    </source>
</evidence>
<dbReference type="Pfam" id="PF00067">
    <property type="entry name" value="p450"/>
    <property type="match status" value="1"/>
</dbReference>
<proteinExistence type="inferred from homology"/>
<dbReference type="InterPro" id="IPR001128">
    <property type="entry name" value="Cyt_P450"/>
</dbReference>
<comment type="pathway">
    <text evidence="2">Secondary metabolite biosynthesis.</text>
</comment>
<evidence type="ECO:0000256" key="7">
    <source>
        <dbReference type="ARBA" id="ARBA00023004"/>
    </source>
</evidence>
<evidence type="ECO:0000256" key="5">
    <source>
        <dbReference type="ARBA" id="ARBA00022723"/>
    </source>
</evidence>
<dbReference type="InterPro" id="IPR050121">
    <property type="entry name" value="Cytochrome_P450_monoxygenase"/>
</dbReference>
<evidence type="ECO:0000256" key="2">
    <source>
        <dbReference type="ARBA" id="ARBA00005179"/>
    </source>
</evidence>
<keyword evidence="4 9" id="KW-0349">Heme</keyword>
<accession>A0A9P6E9P6</accession>
<dbReference type="PANTHER" id="PTHR24305:SF29">
    <property type="entry name" value="BENZOATE-PARA-HYDROXYLASE"/>
    <property type="match status" value="1"/>
</dbReference>
<evidence type="ECO:0000256" key="6">
    <source>
        <dbReference type="ARBA" id="ARBA00023002"/>
    </source>
</evidence>
<evidence type="ECO:0000256" key="9">
    <source>
        <dbReference type="PIRSR" id="PIRSR602401-1"/>
    </source>
</evidence>
<dbReference type="GO" id="GO:0020037">
    <property type="term" value="F:heme binding"/>
    <property type="evidence" value="ECO:0007669"/>
    <property type="project" value="InterPro"/>
</dbReference>
<organism evidence="11 12">
    <name type="scientific">Crepidotus variabilis</name>
    <dbReference type="NCBI Taxonomy" id="179855"/>
    <lineage>
        <taxon>Eukaryota</taxon>
        <taxon>Fungi</taxon>
        <taxon>Dikarya</taxon>
        <taxon>Basidiomycota</taxon>
        <taxon>Agaricomycotina</taxon>
        <taxon>Agaricomycetes</taxon>
        <taxon>Agaricomycetidae</taxon>
        <taxon>Agaricales</taxon>
        <taxon>Agaricineae</taxon>
        <taxon>Crepidotaceae</taxon>
        <taxon>Crepidotus</taxon>
    </lineage>
</organism>
<dbReference type="GO" id="GO:0004497">
    <property type="term" value="F:monooxygenase activity"/>
    <property type="evidence" value="ECO:0007669"/>
    <property type="project" value="UniProtKB-KW"/>
</dbReference>
<comment type="similarity">
    <text evidence="3 10">Belongs to the cytochrome P450 family.</text>
</comment>
<dbReference type="PANTHER" id="PTHR24305">
    <property type="entry name" value="CYTOCHROME P450"/>
    <property type="match status" value="1"/>
</dbReference>
<evidence type="ECO:0000256" key="10">
    <source>
        <dbReference type="RuleBase" id="RU000461"/>
    </source>
</evidence>
<keyword evidence="8 10" id="KW-0503">Monooxygenase</keyword>
<dbReference type="InterPro" id="IPR036396">
    <property type="entry name" value="Cyt_P450_sf"/>
</dbReference>
<sequence>MLELTSLVVDNWQVLAVGLPVAAVLYHVLAWALDPHGIRSTPGPLLAGLSDLWLGYISKEGHRSEVVHEMHKQYGPFVRIAPNHVSIAEPDALGVVYAHGNGALKSDFYDAFVSIQRGVFNTRDRQEHARKRKIVSHIFSQKSVVEFEPQIRLYVGQLIEKWDLLCEKAVKGQSGDDGEGGWKGAGGRLWLDCLPWVNYLAFDIVGDLAFGGPFGMIKAAKDSAVVPKDQQAAMNSYGSKDNTVEVQEIPAVKILNGRGEFSMSMGALPPSWRPIVRHLPWYRNGSKDVKTLAGIAIMAVAKRLASPTDRVDLLSKLQNGRDNDGNLMGREELTAEALTLLIAGSDTTSNSTCAILYYLAGNHAAQDKLHQELDDQLGSEDLTVATEQQVKTLTYMNACIDEALRLHSTSSLGLPRVVPEGGMTVCGKYFPEGTVISVPSYTIHRDTKVWGDDVEEYRPERWFERDSAEMQKTFNPFSIGPRACVGRNLAYLELQVIVASIMRRYDIVWQTKNQKLETREGFLRKPLGCVIGIKRRDTI</sequence>
<dbReference type="Gene3D" id="1.10.630.10">
    <property type="entry name" value="Cytochrome P450"/>
    <property type="match status" value="1"/>
</dbReference>
<evidence type="ECO:0000256" key="1">
    <source>
        <dbReference type="ARBA" id="ARBA00001971"/>
    </source>
</evidence>
<dbReference type="InterPro" id="IPR002401">
    <property type="entry name" value="Cyt_P450_E_grp-I"/>
</dbReference>
<comment type="caution">
    <text evidence="11">The sequence shown here is derived from an EMBL/GenBank/DDBJ whole genome shotgun (WGS) entry which is preliminary data.</text>
</comment>
<feature type="binding site" description="axial binding residue" evidence="9">
    <location>
        <position position="484"/>
    </location>
    <ligand>
        <name>heme</name>
        <dbReference type="ChEBI" id="CHEBI:30413"/>
    </ligand>
    <ligandPart>
        <name>Fe</name>
        <dbReference type="ChEBI" id="CHEBI:18248"/>
    </ligandPart>
</feature>
<evidence type="ECO:0000313" key="11">
    <source>
        <dbReference type="EMBL" id="KAF9525067.1"/>
    </source>
</evidence>
<dbReference type="PROSITE" id="PS00086">
    <property type="entry name" value="CYTOCHROME_P450"/>
    <property type="match status" value="1"/>
</dbReference>
<protein>
    <submittedName>
        <fullName evidence="11">Cytochrome P450 monooxygenase pc-bph</fullName>
    </submittedName>
</protein>